<protein>
    <recommendedName>
        <fullName evidence="2">ATPase V1 complex subunit H C-terminal domain-containing protein</fullName>
    </recommendedName>
</protein>
<evidence type="ECO:0000256" key="1">
    <source>
        <dbReference type="ARBA" id="ARBA00022448"/>
    </source>
</evidence>
<comment type="caution">
    <text evidence="3">The sequence shown here is derived from an EMBL/GenBank/DDBJ whole genome shotgun (WGS) entry which is preliminary data.</text>
</comment>
<accession>A0AA89AW99</accession>
<sequence length="216" mass="24222">MVLWWWEVEQVAALRVGDGDDIEVLLRALLHLVDVYYDPRTLAVACFDLAEFIQYHSYGRAILNSLNAKKLVMNLLNHENAENSVRTLCSSRVTLAKQNPVRTLCPRGVTLAEQNSARAESCRNTLPEQSDLGLTEFCPSRILQQGRGFDGGDAYSGNRLLFFFLGNHGGMKMRGFDAMVKEATGCGLPGEHETENTEARPNKPTIEEWKAITYQK</sequence>
<dbReference type="InterPro" id="IPR038497">
    <property type="entry name" value="ATPase_V1-cplx_hsu_C_sf"/>
</dbReference>
<evidence type="ECO:0000313" key="3">
    <source>
        <dbReference type="EMBL" id="KAK3019319.1"/>
    </source>
</evidence>
<dbReference type="PANTHER" id="PTHR10698">
    <property type="entry name" value="V-TYPE PROTON ATPASE SUBUNIT H"/>
    <property type="match status" value="1"/>
</dbReference>
<dbReference type="SUPFAM" id="SSF48371">
    <property type="entry name" value="ARM repeat"/>
    <property type="match status" value="1"/>
</dbReference>
<dbReference type="InterPro" id="IPR004908">
    <property type="entry name" value="ATPase_V1-cplx_hsu"/>
</dbReference>
<dbReference type="Proteomes" id="UP001188597">
    <property type="component" value="Unassembled WGS sequence"/>
</dbReference>
<dbReference type="InterPro" id="IPR011987">
    <property type="entry name" value="ATPase_V1-cplx_hsu_C"/>
</dbReference>
<proteinExistence type="predicted"/>
<reference evidence="3" key="1">
    <citation type="submission" date="2022-12" db="EMBL/GenBank/DDBJ databases">
        <title>Draft genome assemblies for two species of Escallonia (Escalloniales).</title>
        <authorList>
            <person name="Chanderbali A."/>
            <person name="Dervinis C."/>
            <person name="Anghel I."/>
            <person name="Soltis D."/>
            <person name="Soltis P."/>
            <person name="Zapata F."/>
        </authorList>
    </citation>
    <scope>NUCLEOTIDE SEQUENCE</scope>
    <source>
        <strain evidence="3">UCBG64.0493</strain>
        <tissue evidence="3">Leaf</tissue>
    </source>
</reference>
<dbReference type="Gene3D" id="1.25.40.150">
    <property type="entry name" value="V-type ATPase, subunit H, C-terminal domain"/>
    <property type="match status" value="1"/>
</dbReference>
<dbReference type="EMBL" id="JAVXUP010000883">
    <property type="protein sequence ID" value="KAK3019319.1"/>
    <property type="molecule type" value="Genomic_DNA"/>
</dbReference>
<dbReference type="AlphaFoldDB" id="A0AA89AW99"/>
<feature type="domain" description="ATPase V1 complex subunit H C-terminal" evidence="2">
    <location>
        <begin position="25"/>
        <end position="88"/>
    </location>
</feature>
<organism evidence="3 4">
    <name type="scientific">Escallonia herrerae</name>
    <dbReference type="NCBI Taxonomy" id="1293975"/>
    <lineage>
        <taxon>Eukaryota</taxon>
        <taxon>Viridiplantae</taxon>
        <taxon>Streptophyta</taxon>
        <taxon>Embryophyta</taxon>
        <taxon>Tracheophyta</taxon>
        <taxon>Spermatophyta</taxon>
        <taxon>Magnoliopsida</taxon>
        <taxon>eudicotyledons</taxon>
        <taxon>Gunneridae</taxon>
        <taxon>Pentapetalae</taxon>
        <taxon>asterids</taxon>
        <taxon>campanulids</taxon>
        <taxon>Escalloniales</taxon>
        <taxon>Escalloniaceae</taxon>
        <taxon>Escallonia</taxon>
    </lineage>
</organism>
<dbReference type="PANTHER" id="PTHR10698:SF0">
    <property type="entry name" value="V-TYPE PROTON ATPASE SUBUNIT H"/>
    <property type="match status" value="1"/>
</dbReference>
<dbReference type="GO" id="GO:0000221">
    <property type="term" value="C:vacuolar proton-transporting V-type ATPase, V1 domain"/>
    <property type="evidence" value="ECO:0007669"/>
    <property type="project" value="InterPro"/>
</dbReference>
<keyword evidence="1" id="KW-0813">Transport</keyword>
<dbReference type="GO" id="GO:0046961">
    <property type="term" value="F:proton-transporting ATPase activity, rotational mechanism"/>
    <property type="evidence" value="ECO:0007669"/>
    <property type="project" value="InterPro"/>
</dbReference>
<evidence type="ECO:0000313" key="4">
    <source>
        <dbReference type="Proteomes" id="UP001188597"/>
    </source>
</evidence>
<dbReference type="InterPro" id="IPR016024">
    <property type="entry name" value="ARM-type_fold"/>
</dbReference>
<evidence type="ECO:0000259" key="2">
    <source>
        <dbReference type="Pfam" id="PF11698"/>
    </source>
</evidence>
<gene>
    <name evidence="3" type="ORF">RJ639_003693</name>
</gene>
<dbReference type="Pfam" id="PF11698">
    <property type="entry name" value="V-ATPase_H_C"/>
    <property type="match status" value="1"/>
</dbReference>
<keyword evidence="4" id="KW-1185">Reference proteome</keyword>
<name>A0AA89AW99_9ASTE</name>